<keyword evidence="2" id="KW-1185">Reference proteome</keyword>
<accession>A0A2S6HU70</accession>
<dbReference type="AlphaFoldDB" id="A0A2S6HU70"/>
<dbReference type="OrthoDB" id="9810984at2"/>
<evidence type="ECO:0000313" key="1">
    <source>
        <dbReference type="EMBL" id="PPK81393.1"/>
    </source>
</evidence>
<name>A0A2S6HU70_9FIRM</name>
<gene>
    <name evidence="1" type="ORF">BXY41_104195</name>
</gene>
<dbReference type="EMBL" id="PTJA01000004">
    <property type="protein sequence ID" value="PPK81393.1"/>
    <property type="molecule type" value="Genomic_DNA"/>
</dbReference>
<dbReference type="RefSeq" id="WP_104436487.1">
    <property type="nucleotide sequence ID" value="NZ_PTJA01000004.1"/>
</dbReference>
<organism evidence="1 2">
    <name type="scientific">Lacrimispora xylanisolvens</name>
    <dbReference type="NCBI Taxonomy" id="384636"/>
    <lineage>
        <taxon>Bacteria</taxon>
        <taxon>Bacillati</taxon>
        <taxon>Bacillota</taxon>
        <taxon>Clostridia</taxon>
        <taxon>Lachnospirales</taxon>
        <taxon>Lachnospiraceae</taxon>
        <taxon>Lacrimispora</taxon>
    </lineage>
</organism>
<sequence length="143" mass="15693">MGFRMKITGGPEDIVFDERSISKVDFDSISSADSNARATDYGLTVKVWGKMLYKLGGEGNDPTLGLAQWAQVPSEKSDCYRSAEITVVSASQVVRQFTLPNAFVMEYSEEVDDESGVGTFYIHMKQKKDENAVTKIEGGFGGE</sequence>
<evidence type="ECO:0008006" key="3">
    <source>
        <dbReference type="Google" id="ProtNLM"/>
    </source>
</evidence>
<dbReference type="Proteomes" id="UP000237749">
    <property type="component" value="Unassembled WGS sequence"/>
</dbReference>
<protein>
    <recommendedName>
        <fullName evidence="3">Membrane-associated protease 1</fullName>
    </recommendedName>
</protein>
<comment type="caution">
    <text evidence="1">The sequence shown here is derived from an EMBL/GenBank/DDBJ whole genome shotgun (WGS) entry which is preliminary data.</text>
</comment>
<proteinExistence type="predicted"/>
<reference evidence="1 2" key="1">
    <citation type="submission" date="2018-02" db="EMBL/GenBank/DDBJ databases">
        <title>Genomic Encyclopedia of Archaeal and Bacterial Type Strains, Phase II (KMG-II): from individual species to whole genera.</title>
        <authorList>
            <person name="Goeker M."/>
        </authorList>
    </citation>
    <scope>NUCLEOTIDE SEQUENCE [LARGE SCALE GENOMIC DNA]</scope>
    <source>
        <strain evidence="1 2">DSM 3808</strain>
    </source>
</reference>
<evidence type="ECO:0000313" key="2">
    <source>
        <dbReference type="Proteomes" id="UP000237749"/>
    </source>
</evidence>